<proteinExistence type="inferred from homology"/>
<dbReference type="InterPro" id="IPR023614">
    <property type="entry name" value="Porin_dom_sf"/>
</dbReference>
<dbReference type="PANTHER" id="PTHR11743">
    <property type="entry name" value="VOLTAGE-DEPENDENT ANION-SELECTIVE CHANNEL"/>
    <property type="match status" value="1"/>
</dbReference>
<organism evidence="2 3">
    <name type="scientific">Corchorus capsularis</name>
    <name type="common">Jute</name>
    <dbReference type="NCBI Taxonomy" id="210143"/>
    <lineage>
        <taxon>Eukaryota</taxon>
        <taxon>Viridiplantae</taxon>
        <taxon>Streptophyta</taxon>
        <taxon>Embryophyta</taxon>
        <taxon>Tracheophyta</taxon>
        <taxon>Spermatophyta</taxon>
        <taxon>Magnoliopsida</taxon>
        <taxon>eudicotyledons</taxon>
        <taxon>Gunneridae</taxon>
        <taxon>Pentapetalae</taxon>
        <taxon>rosids</taxon>
        <taxon>malvids</taxon>
        <taxon>Malvales</taxon>
        <taxon>Malvaceae</taxon>
        <taxon>Grewioideae</taxon>
        <taxon>Apeibeae</taxon>
        <taxon>Corchorus</taxon>
    </lineage>
</organism>
<protein>
    <submittedName>
        <fullName evidence="2">Uncharacterized protein</fullName>
    </submittedName>
</protein>
<accession>A0A1R3JNY1</accession>
<sequence length="57" mass="6373">MRIPSLWGQHALDVTTIVKARMNNAGKASALIQQEWHRRSVFTISGEVDSNLLTRAP</sequence>
<dbReference type="InterPro" id="IPR027246">
    <property type="entry name" value="Porin_Euk/Tom40"/>
</dbReference>
<dbReference type="GO" id="GO:0008308">
    <property type="term" value="F:voltage-gated monoatomic anion channel activity"/>
    <property type="evidence" value="ECO:0007669"/>
    <property type="project" value="InterPro"/>
</dbReference>
<dbReference type="InterPro" id="IPR001925">
    <property type="entry name" value="Porin_Euk"/>
</dbReference>
<dbReference type="PANTHER" id="PTHR11743:SF60">
    <property type="entry name" value="MITOCHONDRIAL OUTER MEMBRANE PROTEIN PORIN 1"/>
    <property type="match status" value="1"/>
</dbReference>
<comment type="similarity">
    <text evidence="1">Belongs to the eukaryotic mitochondrial porin (TC 1.B.8.1) family.</text>
</comment>
<reference evidence="2 3" key="1">
    <citation type="submission" date="2013-09" db="EMBL/GenBank/DDBJ databases">
        <title>Corchorus capsularis genome sequencing.</title>
        <authorList>
            <person name="Alam M."/>
            <person name="Haque M.S."/>
            <person name="Islam M.S."/>
            <person name="Emdad E.M."/>
            <person name="Islam M.M."/>
            <person name="Ahmed B."/>
            <person name="Halim A."/>
            <person name="Hossen Q.M.M."/>
            <person name="Hossain M.Z."/>
            <person name="Ahmed R."/>
            <person name="Khan M.M."/>
            <person name="Islam R."/>
            <person name="Rashid M.M."/>
            <person name="Khan S.A."/>
            <person name="Rahman M.S."/>
            <person name="Alam M."/>
        </authorList>
    </citation>
    <scope>NUCLEOTIDE SEQUENCE [LARGE SCALE GENOMIC DNA]</scope>
    <source>
        <strain evidence="3">cv. CVL-1</strain>
        <tissue evidence="2">Whole seedling</tissue>
    </source>
</reference>
<keyword evidence="3" id="KW-1185">Reference proteome</keyword>
<dbReference type="Proteomes" id="UP000188268">
    <property type="component" value="Unassembled WGS sequence"/>
</dbReference>
<gene>
    <name evidence="2" type="ORF">CCACVL1_04922</name>
</gene>
<dbReference type="Pfam" id="PF01459">
    <property type="entry name" value="Porin_3"/>
    <property type="match status" value="1"/>
</dbReference>
<dbReference type="Gramene" id="OMO96511">
    <property type="protein sequence ID" value="OMO96511"/>
    <property type="gene ID" value="CCACVL1_04922"/>
</dbReference>
<name>A0A1R3JNY1_COCAP</name>
<dbReference type="OrthoDB" id="7827681at2759"/>
<dbReference type="AlphaFoldDB" id="A0A1R3JNY1"/>
<evidence type="ECO:0000313" key="3">
    <source>
        <dbReference type="Proteomes" id="UP000188268"/>
    </source>
</evidence>
<dbReference type="STRING" id="210143.A0A1R3JNY1"/>
<evidence type="ECO:0000256" key="1">
    <source>
        <dbReference type="ARBA" id="ARBA00009624"/>
    </source>
</evidence>
<dbReference type="EMBL" id="AWWV01007437">
    <property type="protein sequence ID" value="OMO96511.1"/>
    <property type="molecule type" value="Genomic_DNA"/>
</dbReference>
<comment type="caution">
    <text evidence="2">The sequence shown here is derived from an EMBL/GenBank/DDBJ whole genome shotgun (WGS) entry which is preliminary data.</text>
</comment>
<evidence type="ECO:0000313" key="2">
    <source>
        <dbReference type="EMBL" id="OMO96511.1"/>
    </source>
</evidence>
<dbReference type="GO" id="GO:0005741">
    <property type="term" value="C:mitochondrial outer membrane"/>
    <property type="evidence" value="ECO:0007669"/>
    <property type="project" value="InterPro"/>
</dbReference>
<feature type="non-terminal residue" evidence="2">
    <location>
        <position position="57"/>
    </location>
</feature>
<dbReference type="Gene3D" id="2.40.160.10">
    <property type="entry name" value="Porin"/>
    <property type="match status" value="1"/>
</dbReference>